<reference evidence="2" key="1">
    <citation type="submission" date="2010-03" db="EMBL/GenBank/DDBJ databases">
        <title>Annotation of Blastomyces dermatitidis strain ATCC 18188.</title>
        <authorList>
            <consortium name="The Broad Institute Genome Sequencing Platform"/>
            <consortium name="Broad Institute Genome Sequencing Center for Infectious Disease."/>
            <person name="Cuomo C."/>
            <person name="Klein B."/>
            <person name="Sullivan T."/>
            <person name="Heitman J."/>
            <person name="Young S."/>
            <person name="Zeng Q."/>
            <person name="Gargeya S."/>
            <person name="Alvarado L."/>
            <person name="Berlin A.M."/>
            <person name="Chapman S.B."/>
            <person name="Chen Z."/>
            <person name="Freedman E."/>
            <person name="Gellesch M."/>
            <person name="Goldberg J."/>
            <person name="Griggs A."/>
            <person name="Gujja S."/>
            <person name="Heilman E."/>
            <person name="Heiman D."/>
            <person name="Howarth C."/>
            <person name="Mehta T."/>
            <person name="Neiman D."/>
            <person name="Pearson M."/>
            <person name="Roberts A."/>
            <person name="Saif S."/>
            <person name="Shea T."/>
            <person name="Shenoy N."/>
            <person name="Sisk P."/>
            <person name="Stolte C."/>
            <person name="Sykes S."/>
            <person name="White J."/>
            <person name="Yandava C."/>
            <person name="Haas B."/>
            <person name="Nusbaum C."/>
            <person name="Birren B."/>
        </authorList>
    </citation>
    <scope>NUCLEOTIDE SEQUENCE</scope>
    <source>
        <strain evidence="2">ATCC 18188</strain>
    </source>
</reference>
<dbReference type="AlphaFoldDB" id="A0A0J9EQY4"/>
<proteinExistence type="predicted"/>
<dbReference type="Proteomes" id="UP000007802">
    <property type="component" value="Unassembled WGS sequence"/>
</dbReference>
<name>A0A0J9EQY4_AJEDA</name>
<organism evidence="2">
    <name type="scientific">Ajellomyces dermatitidis (strain ATCC 18188 / CBS 674.68)</name>
    <name type="common">Blastomyces dermatitidis</name>
    <dbReference type="NCBI Taxonomy" id="653446"/>
    <lineage>
        <taxon>Eukaryota</taxon>
        <taxon>Fungi</taxon>
        <taxon>Dikarya</taxon>
        <taxon>Ascomycota</taxon>
        <taxon>Pezizomycotina</taxon>
        <taxon>Eurotiomycetes</taxon>
        <taxon>Eurotiomycetidae</taxon>
        <taxon>Onygenales</taxon>
        <taxon>Ajellomycetaceae</taxon>
        <taxon>Blastomyces</taxon>
    </lineage>
</organism>
<feature type="region of interest" description="Disordered" evidence="1">
    <location>
        <begin position="22"/>
        <end position="48"/>
    </location>
</feature>
<gene>
    <name evidence="2" type="ORF">BDDG_12186</name>
</gene>
<evidence type="ECO:0000256" key="1">
    <source>
        <dbReference type="SAM" id="MobiDB-lite"/>
    </source>
</evidence>
<feature type="compositionally biased region" description="Basic and acidic residues" evidence="1">
    <location>
        <begin position="23"/>
        <end position="35"/>
    </location>
</feature>
<accession>A0A0J9EQY4</accession>
<sequence length="176" mass="17669">MHKIPFFFSCLAQRRQVAVLARGRTEASPQREDKGTAGPCGPNSAASRAGLGRAMGEELQIGLLRATVPGTKLSPGSSLNDHTGSYTTVLAGGGGGVATAAGGAGDRLNADAPTGRTAAAAREAGGGVAMGAVLPRLIDAAASNLAFLAATEAAAAPRRHLPTRKHQNKPLIVLQG</sequence>
<dbReference type="EMBL" id="GG749427">
    <property type="protein sequence ID" value="KMW67560.1"/>
    <property type="molecule type" value="Genomic_DNA"/>
</dbReference>
<protein>
    <submittedName>
        <fullName evidence="2">Uncharacterized protein</fullName>
    </submittedName>
</protein>
<evidence type="ECO:0000313" key="2">
    <source>
        <dbReference type="EMBL" id="KMW67560.1"/>
    </source>
</evidence>